<evidence type="ECO:0000256" key="5">
    <source>
        <dbReference type="ARBA" id="ARBA00022842"/>
    </source>
</evidence>
<dbReference type="GO" id="GO:0004337">
    <property type="term" value="F:(2E,6E)-farnesyl diphosphate synthase activity"/>
    <property type="evidence" value="ECO:0007669"/>
    <property type="project" value="UniProtKB-EC"/>
</dbReference>
<accession>A0A3B0ZQ90</accession>
<dbReference type="Pfam" id="PF00348">
    <property type="entry name" value="polyprenyl_synt"/>
    <property type="match status" value="1"/>
</dbReference>
<sequence>MTDTIPNTTIDNSAALKALISQSKDQVRAALNRWLPAEDSKPETLHQAMRYSALSGGKYVRPLLVYATGKALGVDAKALDGPACAIELIHSYSLVHDDLPAMDDDELRRGKPTCHRAFDEATAVLVGDALQSLAFHILAVDTSIQTSAELRIKMIETLAHASGSCGMAGGQAIDLEADGKGTNFTLESLQYMHSQKTGALIRASVRLGALSAPNCDEALLTHLDQYATDIGLAFQIRDDILDIEASTDVLGKSQGADIARNKPTYPALLGMDGAKQKAQQLHESALENLATLGSEADSLRCISEYIVQRPN</sequence>
<dbReference type="InterPro" id="IPR053378">
    <property type="entry name" value="Prenyl_diphosphate_synthase"/>
</dbReference>
<dbReference type="CDD" id="cd00685">
    <property type="entry name" value="Trans_IPPS_HT"/>
    <property type="match status" value="1"/>
</dbReference>
<keyword evidence="3 7" id="KW-0808">Transferase</keyword>
<evidence type="ECO:0000313" key="7">
    <source>
        <dbReference type="EMBL" id="VAW90273.1"/>
    </source>
</evidence>
<dbReference type="FunFam" id="1.10.600.10:FF:000001">
    <property type="entry name" value="Geranylgeranyl diphosphate synthase"/>
    <property type="match status" value="1"/>
</dbReference>
<dbReference type="PROSITE" id="PS00444">
    <property type="entry name" value="POLYPRENYL_SYNTHASE_2"/>
    <property type="match status" value="1"/>
</dbReference>
<dbReference type="GO" id="GO:0046872">
    <property type="term" value="F:metal ion binding"/>
    <property type="evidence" value="ECO:0007669"/>
    <property type="project" value="UniProtKB-KW"/>
</dbReference>
<evidence type="ECO:0000256" key="4">
    <source>
        <dbReference type="ARBA" id="ARBA00022723"/>
    </source>
</evidence>
<name>A0A3B0ZQ90_9ZZZZ</name>
<dbReference type="AlphaFoldDB" id="A0A3B0ZQ90"/>
<gene>
    <name evidence="7" type="ORF">MNBD_GAMMA17-1683</name>
</gene>
<dbReference type="InterPro" id="IPR000092">
    <property type="entry name" value="Polyprenyl_synt"/>
</dbReference>
<keyword evidence="6" id="KW-0414">Isoprene biosynthesis</keyword>
<dbReference type="InterPro" id="IPR008949">
    <property type="entry name" value="Isoprenoid_synthase_dom_sf"/>
</dbReference>
<dbReference type="PANTHER" id="PTHR43281:SF1">
    <property type="entry name" value="FARNESYL DIPHOSPHATE SYNTHASE"/>
    <property type="match status" value="1"/>
</dbReference>
<comment type="similarity">
    <text evidence="2">Belongs to the FPP/GGPP synthase family.</text>
</comment>
<evidence type="ECO:0000256" key="2">
    <source>
        <dbReference type="ARBA" id="ARBA00006706"/>
    </source>
</evidence>
<dbReference type="EC" id="2.5.1.10" evidence="7"/>
<dbReference type="PANTHER" id="PTHR43281">
    <property type="entry name" value="FARNESYL DIPHOSPHATE SYNTHASE"/>
    <property type="match status" value="1"/>
</dbReference>
<comment type="cofactor">
    <cofactor evidence="1">
        <name>Mg(2+)</name>
        <dbReference type="ChEBI" id="CHEBI:18420"/>
    </cofactor>
</comment>
<dbReference type="NCBIfam" id="NF045485">
    <property type="entry name" value="FPPsyn"/>
    <property type="match status" value="1"/>
</dbReference>
<dbReference type="Gene3D" id="1.10.600.10">
    <property type="entry name" value="Farnesyl Diphosphate Synthase"/>
    <property type="match status" value="1"/>
</dbReference>
<organism evidence="7">
    <name type="scientific">hydrothermal vent metagenome</name>
    <dbReference type="NCBI Taxonomy" id="652676"/>
    <lineage>
        <taxon>unclassified sequences</taxon>
        <taxon>metagenomes</taxon>
        <taxon>ecological metagenomes</taxon>
    </lineage>
</organism>
<dbReference type="SFLD" id="SFLDS00005">
    <property type="entry name" value="Isoprenoid_Synthase_Type_I"/>
    <property type="match status" value="1"/>
</dbReference>
<evidence type="ECO:0000256" key="6">
    <source>
        <dbReference type="ARBA" id="ARBA00023229"/>
    </source>
</evidence>
<dbReference type="InterPro" id="IPR033749">
    <property type="entry name" value="Polyprenyl_synt_CS"/>
</dbReference>
<dbReference type="NCBIfam" id="NF007877">
    <property type="entry name" value="PRK10581.1"/>
    <property type="match status" value="1"/>
</dbReference>
<reference evidence="7" key="1">
    <citation type="submission" date="2018-06" db="EMBL/GenBank/DDBJ databases">
        <authorList>
            <person name="Zhirakovskaya E."/>
        </authorList>
    </citation>
    <scope>NUCLEOTIDE SEQUENCE</scope>
</reference>
<keyword evidence="5" id="KW-0460">Magnesium</keyword>
<keyword evidence="4" id="KW-0479">Metal-binding</keyword>
<evidence type="ECO:0000256" key="3">
    <source>
        <dbReference type="ARBA" id="ARBA00022679"/>
    </source>
</evidence>
<evidence type="ECO:0000256" key="1">
    <source>
        <dbReference type="ARBA" id="ARBA00001946"/>
    </source>
</evidence>
<dbReference type="GO" id="GO:0008299">
    <property type="term" value="P:isoprenoid biosynthetic process"/>
    <property type="evidence" value="ECO:0007669"/>
    <property type="project" value="UniProtKB-KW"/>
</dbReference>
<dbReference type="GO" id="GO:0005737">
    <property type="term" value="C:cytoplasm"/>
    <property type="evidence" value="ECO:0007669"/>
    <property type="project" value="UniProtKB-ARBA"/>
</dbReference>
<dbReference type="PROSITE" id="PS00723">
    <property type="entry name" value="POLYPRENYL_SYNTHASE_1"/>
    <property type="match status" value="1"/>
</dbReference>
<proteinExistence type="inferred from homology"/>
<dbReference type="SFLD" id="SFLDG01017">
    <property type="entry name" value="Polyprenyl_Transferase_Like"/>
    <property type="match status" value="1"/>
</dbReference>
<dbReference type="SUPFAM" id="SSF48576">
    <property type="entry name" value="Terpenoid synthases"/>
    <property type="match status" value="1"/>
</dbReference>
<dbReference type="EMBL" id="UOFQ01000178">
    <property type="protein sequence ID" value="VAW90273.1"/>
    <property type="molecule type" value="Genomic_DNA"/>
</dbReference>
<protein>
    <submittedName>
        <fullName evidence="7">(2E,6E)-farnesyl diphosphate synthase</fullName>
        <ecNumber evidence="7">2.5.1.10</ecNumber>
    </submittedName>
</protein>